<sequence length="370" mass="42100">SLPLPLYIRKTKGKEKAINHPLYLILHDLPNEEMTSFSFRETMMTHLLLWGNAYAEIVRDGAGNIVEIYPLQPDKMVVERDKETKKIKYKYFIDSKQIIYPKEKIFHIPGLSFNGLTGISPISAAREAVGLALAVEEFGSRFFGNGARPGGILKHPGVLKDPEKLRKQWEEVYRGVGNSHKVAVLEEGMKYHEIGIPPEDAQFLQTRKFQINEICRIYRVPPHLIGDLEHATFSNIEHQSIEFAVHTIRPWLVRWEQAIHKCLLTPSERKKYFAKFTMDGLLRGDFKTRMEGYAIGRQNGWYSANDIRELEDLNPISEDKGGDLYLINGNMLPLNMAGAFAKINNDSKEGGETDGNGKKDHKYDGASSQK</sequence>
<dbReference type="InterPro" id="IPR006427">
    <property type="entry name" value="Portal_HK97"/>
</dbReference>
<organism evidence="2 3">
    <name type="scientific">Paramaledivibacter caminithermalis (strain DSM 15212 / CIP 107654 / DViRD3)</name>
    <name type="common">Clostridium caminithermale</name>
    <dbReference type="NCBI Taxonomy" id="1121301"/>
    <lineage>
        <taxon>Bacteria</taxon>
        <taxon>Bacillati</taxon>
        <taxon>Bacillota</taxon>
        <taxon>Clostridia</taxon>
        <taxon>Peptostreptococcales</taxon>
        <taxon>Caminicellaceae</taxon>
        <taxon>Paramaledivibacter</taxon>
    </lineage>
</organism>
<feature type="region of interest" description="Disordered" evidence="1">
    <location>
        <begin position="345"/>
        <end position="370"/>
    </location>
</feature>
<dbReference type="OrthoDB" id="9765386at2"/>
<dbReference type="NCBIfam" id="TIGR01537">
    <property type="entry name" value="portal_HK97"/>
    <property type="match status" value="1"/>
</dbReference>
<dbReference type="Proteomes" id="UP000184465">
    <property type="component" value="Unassembled WGS sequence"/>
</dbReference>
<reference evidence="2 3" key="1">
    <citation type="submission" date="2016-11" db="EMBL/GenBank/DDBJ databases">
        <authorList>
            <person name="Jaros S."/>
            <person name="Januszkiewicz K."/>
            <person name="Wedrychowicz H."/>
        </authorList>
    </citation>
    <scope>NUCLEOTIDE SEQUENCE [LARGE SCALE GENOMIC DNA]</scope>
    <source>
        <strain evidence="2 3">DSM 15212</strain>
    </source>
</reference>
<gene>
    <name evidence="2" type="ORF">SAMN02745912_03451</name>
</gene>
<feature type="compositionally biased region" description="Basic and acidic residues" evidence="1">
    <location>
        <begin position="345"/>
        <end position="364"/>
    </location>
</feature>
<dbReference type="InterPro" id="IPR006944">
    <property type="entry name" value="Phage/GTA_portal"/>
</dbReference>
<dbReference type="AlphaFoldDB" id="A0A1M6SVT4"/>
<dbReference type="EMBL" id="FRAG01000072">
    <property type="protein sequence ID" value="SHK48796.1"/>
    <property type="molecule type" value="Genomic_DNA"/>
</dbReference>
<name>A0A1M6SVT4_PARC5</name>
<dbReference type="RefSeq" id="WP_073152925.1">
    <property type="nucleotide sequence ID" value="NZ_FRAG01000072.1"/>
</dbReference>
<dbReference type="Pfam" id="PF04860">
    <property type="entry name" value="Phage_portal"/>
    <property type="match status" value="1"/>
</dbReference>
<protein>
    <submittedName>
        <fullName evidence="2">Phage portal protein, HK97 family</fullName>
    </submittedName>
</protein>
<proteinExistence type="predicted"/>
<accession>A0A1M6SVT4</accession>
<evidence type="ECO:0000313" key="3">
    <source>
        <dbReference type="Proteomes" id="UP000184465"/>
    </source>
</evidence>
<feature type="non-terminal residue" evidence="2">
    <location>
        <position position="1"/>
    </location>
</feature>
<evidence type="ECO:0000313" key="2">
    <source>
        <dbReference type="EMBL" id="SHK48796.1"/>
    </source>
</evidence>
<evidence type="ECO:0000256" key="1">
    <source>
        <dbReference type="SAM" id="MobiDB-lite"/>
    </source>
</evidence>
<keyword evidence="3" id="KW-1185">Reference proteome</keyword>
<dbReference type="STRING" id="1121301.SAMN02745912_03451"/>